<name>A0A0H4WUY1_9BACT</name>
<dbReference type="GO" id="GO:0004795">
    <property type="term" value="F:threonine synthase activity"/>
    <property type="evidence" value="ECO:0007669"/>
    <property type="project" value="UniProtKB-UniRule"/>
</dbReference>
<dbReference type="EMBL" id="CP012109">
    <property type="protein sequence ID" value="AKQ66609.1"/>
    <property type="molecule type" value="Genomic_DNA"/>
</dbReference>
<dbReference type="FunFam" id="3.40.50.1100:FF:000013">
    <property type="entry name" value="Threonine synthase"/>
    <property type="match status" value="1"/>
</dbReference>
<dbReference type="GO" id="GO:0009088">
    <property type="term" value="P:threonine biosynthetic process"/>
    <property type="evidence" value="ECO:0007669"/>
    <property type="project" value="UniProtKB-UniRule"/>
</dbReference>
<reference evidence="7 8" key="1">
    <citation type="journal article" date="2016" name="PLoS ONE">
        <title>Complete Genome Sequence and Comparative Genomics of a Novel Myxobacterium Myxococcus hansupus.</title>
        <authorList>
            <person name="Sharma G."/>
            <person name="Narwani T."/>
            <person name="Subramanian S."/>
        </authorList>
    </citation>
    <scope>NUCLEOTIDE SEQUENCE [LARGE SCALE GENOMIC DNA]</scope>
    <source>
        <strain evidence="8">mixupus</strain>
    </source>
</reference>
<dbReference type="Proteomes" id="UP000009026">
    <property type="component" value="Chromosome"/>
</dbReference>
<gene>
    <name evidence="7" type="ORF">A176_003521</name>
</gene>
<accession>A0A0H4WUY1</accession>
<keyword evidence="8" id="KW-1185">Reference proteome</keyword>
<dbReference type="OrthoDB" id="9763107at2"/>
<evidence type="ECO:0000256" key="2">
    <source>
        <dbReference type="ARBA" id="ARBA00005517"/>
    </source>
</evidence>
<feature type="modified residue" description="N6-(pyridoxal phosphate)lysine" evidence="5">
    <location>
        <position position="130"/>
    </location>
</feature>
<evidence type="ECO:0000256" key="4">
    <source>
        <dbReference type="NCBIfam" id="TIGR00260"/>
    </source>
</evidence>
<evidence type="ECO:0000256" key="1">
    <source>
        <dbReference type="ARBA" id="ARBA00001933"/>
    </source>
</evidence>
<organism evidence="7 8">
    <name type="scientific">Pseudomyxococcus hansupus</name>
    <dbReference type="NCBI Taxonomy" id="1297742"/>
    <lineage>
        <taxon>Bacteria</taxon>
        <taxon>Pseudomonadati</taxon>
        <taxon>Myxococcota</taxon>
        <taxon>Myxococcia</taxon>
        <taxon>Myxococcales</taxon>
        <taxon>Cystobacterineae</taxon>
        <taxon>Myxococcaceae</taxon>
        <taxon>Pseudomyxococcus</taxon>
    </lineage>
</organism>
<dbReference type="Pfam" id="PF00291">
    <property type="entry name" value="PALP"/>
    <property type="match status" value="1"/>
</dbReference>
<evidence type="ECO:0000313" key="8">
    <source>
        <dbReference type="Proteomes" id="UP000009026"/>
    </source>
</evidence>
<dbReference type="RefSeq" id="WP_002639398.1">
    <property type="nucleotide sequence ID" value="NZ_CP012109.1"/>
</dbReference>
<dbReference type="KEGG" id="mym:A176_003521"/>
<evidence type="ECO:0000259" key="6">
    <source>
        <dbReference type="Pfam" id="PF00291"/>
    </source>
</evidence>
<dbReference type="InterPro" id="IPR050214">
    <property type="entry name" value="Cys_Synth/Cystath_Beta-Synth"/>
</dbReference>
<dbReference type="AlphaFoldDB" id="A0A0H4WUY1"/>
<proteinExistence type="inferred from homology"/>
<dbReference type="InterPro" id="IPR036052">
    <property type="entry name" value="TrpB-like_PALP_sf"/>
</dbReference>
<evidence type="ECO:0000256" key="3">
    <source>
        <dbReference type="ARBA" id="ARBA00022898"/>
    </source>
</evidence>
<keyword evidence="3 5" id="KW-0663">Pyridoxal phosphate</keyword>
<comment type="cofactor">
    <cofactor evidence="1 5">
        <name>pyridoxal 5'-phosphate</name>
        <dbReference type="ChEBI" id="CHEBI:597326"/>
    </cofactor>
</comment>
<evidence type="ECO:0000256" key="5">
    <source>
        <dbReference type="PIRSR" id="PIRSR604450-51"/>
    </source>
</evidence>
<dbReference type="PATRIC" id="fig|1297742.4.peg.3553"/>
<protein>
    <recommendedName>
        <fullName evidence="4">Threonine synthase</fullName>
        <ecNumber evidence="4">4.2.3.1</ecNumber>
    </recommendedName>
</protein>
<dbReference type="CDD" id="cd01563">
    <property type="entry name" value="Thr-synth_1"/>
    <property type="match status" value="1"/>
</dbReference>
<dbReference type="SUPFAM" id="SSF53686">
    <property type="entry name" value="Tryptophan synthase beta subunit-like PLP-dependent enzymes"/>
    <property type="match status" value="1"/>
</dbReference>
<dbReference type="NCBIfam" id="TIGR00260">
    <property type="entry name" value="thrC"/>
    <property type="match status" value="1"/>
</dbReference>
<comment type="similarity">
    <text evidence="2">Belongs to the threonine synthase family.</text>
</comment>
<dbReference type="EC" id="4.2.3.1" evidence="4"/>
<dbReference type="STRING" id="1297742.A176_003521"/>
<dbReference type="Gene3D" id="3.40.50.1100">
    <property type="match status" value="2"/>
</dbReference>
<dbReference type="InterPro" id="IPR001926">
    <property type="entry name" value="TrpB-like_PALP"/>
</dbReference>
<dbReference type="PANTHER" id="PTHR10314">
    <property type="entry name" value="CYSTATHIONINE BETA-SYNTHASE"/>
    <property type="match status" value="1"/>
</dbReference>
<feature type="domain" description="Tryptophan synthase beta chain-like PALP" evidence="6">
    <location>
        <begin position="92"/>
        <end position="399"/>
    </location>
</feature>
<dbReference type="InterPro" id="IPR004450">
    <property type="entry name" value="Thr_synthase-like"/>
</dbReference>
<dbReference type="eggNOG" id="COG0498">
    <property type="taxonomic scope" value="Bacteria"/>
</dbReference>
<sequence>MSNGTSSDFRAEFACSEGCDFRASLLDVVYRCPRCGGLLEVAHDVAALRTVPAAEWKRRFETRFGSARLPDASGVWGKREWAYPQLPIEDIVSLGEGRVPLKPLPRMAAELGLAALELKECGVSPTGSFKDWGMTVLVSAVKHMRARGVPLRAVACASTGDTSAALSAYCAAAGIPAVVFLPRNKVSLAQLVQPIANGARVLSLDTDFDGCMKLVQAVTADTGLYLANSMNSLRIEGQKMVAVELCQDLGWEPPDWVVIPGGNLGNASALGKGFELMFELGLISRRPRIAVAQAQKANPLARSFRGGFQELVPLQAEPTLASAIQIGNPVSFKRAVKVLKAFDGVVEDASESELANAAARADREGTFTCPHTGVALAALEKLVARGVIARGSKVVVVSTAHGLKFADFKVGYHRGALADVASQFANPPVELPATLDAVRGALADLG</sequence>
<evidence type="ECO:0000313" key="7">
    <source>
        <dbReference type="EMBL" id="AKQ66609.1"/>
    </source>
</evidence>